<sequence>MPVIRVILITAYILNETIIMNNLLPVNAILIIMDNSTGRQALNPSACDRLLHQHIEQAANERNRGGCLHFNNLE</sequence>
<accession>A0A1B2DCF2</accession>
<organism evidence="1">
    <name type="scientific">Paenibacillus sp. BIHB 4019</name>
    <dbReference type="NCBI Taxonomy" id="1870819"/>
    <lineage>
        <taxon>Bacteria</taxon>
        <taxon>Bacillati</taxon>
        <taxon>Bacillota</taxon>
        <taxon>Bacilli</taxon>
        <taxon>Bacillales</taxon>
        <taxon>Paenibacillaceae</taxon>
        <taxon>Paenibacillus</taxon>
    </lineage>
</organism>
<evidence type="ECO:0000313" key="1">
    <source>
        <dbReference type="EMBL" id="ANY65389.1"/>
    </source>
</evidence>
<gene>
    <name evidence="1" type="ORF">BBD42_02060</name>
</gene>
<protein>
    <submittedName>
        <fullName evidence="1">Uncharacterized protein</fullName>
    </submittedName>
</protein>
<dbReference type="AlphaFoldDB" id="A0A1B2DCF2"/>
<name>A0A1B2DCF2_9BACL</name>
<proteinExistence type="predicted"/>
<reference evidence="1" key="1">
    <citation type="submission" date="2016-08" db="EMBL/GenBank/DDBJ databases">
        <title>Complete Genome Seqeunce of Paenibacillus sp. BIHB 4019 from tea rhizoplane.</title>
        <authorList>
            <person name="Thakur R."/>
            <person name="Swarnkar M.K."/>
            <person name="Gulati A."/>
        </authorList>
    </citation>
    <scope>NUCLEOTIDE SEQUENCE [LARGE SCALE GENOMIC DNA]</scope>
    <source>
        <strain evidence="1">BIHB4019</strain>
    </source>
</reference>
<dbReference type="EMBL" id="CP016808">
    <property type="protein sequence ID" value="ANY65389.1"/>
    <property type="molecule type" value="Genomic_DNA"/>
</dbReference>